<dbReference type="HOGENOM" id="CLU_075997_0_0_1"/>
<evidence type="ECO:0000313" key="2">
    <source>
        <dbReference type="EnsemblMetazoa" id="CapteP208655"/>
    </source>
</evidence>
<dbReference type="PANTHER" id="PTHR31511:SF12">
    <property type="entry name" value="RHO TERMINATION FACTOR N-TERMINAL DOMAIN-CONTAINING PROTEIN"/>
    <property type="match status" value="1"/>
</dbReference>
<gene>
    <name evidence="1" type="ORF">CAPTEDRAFT_208655</name>
</gene>
<feature type="non-terminal residue" evidence="1">
    <location>
        <position position="245"/>
    </location>
</feature>
<organism evidence="1">
    <name type="scientific">Capitella teleta</name>
    <name type="common">Polychaete worm</name>
    <dbReference type="NCBI Taxonomy" id="283909"/>
    <lineage>
        <taxon>Eukaryota</taxon>
        <taxon>Metazoa</taxon>
        <taxon>Spiralia</taxon>
        <taxon>Lophotrochozoa</taxon>
        <taxon>Annelida</taxon>
        <taxon>Polychaeta</taxon>
        <taxon>Sedentaria</taxon>
        <taxon>Scolecida</taxon>
        <taxon>Capitellidae</taxon>
        <taxon>Capitella</taxon>
    </lineage>
</organism>
<reference evidence="3" key="1">
    <citation type="submission" date="2012-12" db="EMBL/GenBank/DDBJ databases">
        <authorList>
            <person name="Hellsten U."/>
            <person name="Grimwood J."/>
            <person name="Chapman J.A."/>
            <person name="Shapiro H."/>
            <person name="Aerts A."/>
            <person name="Otillar R.P."/>
            <person name="Terry A.Y."/>
            <person name="Boore J.L."/>
            <person name="Simakov O."/>
            <person name="Marletaz F."/>
            <person name="Cho S.-J."/>
            <person name="Edsinger-Gonzales E."/>
            <person name="Havlak P."/>
            <person name="Kuo D.-H."/>
            <person name="Larsson T."/>
            <person name="Lv J."/>
            <person name="Arendt D."/>
            <person name="Savage R."/>
            <person name="Osoegawa K."/>
            <person name="de Jong P."/>
            <person name="Lindberg D.R."/>
            <person name="Seaver E.C."/>
            <person name="Weisblat D.A."/>
            <person name="Putnam N.H."/>
            <person name="Grigoriev I.V."/>
            <person name="Rokhsar D.S."/>
        </authorList>
    </citation>
    <scope>NUCLEOTIDE SEQUENCE</scope>
    <source>
        <strain evidence="3">I ESC-2004</strain>
    </source>
</reference>
<dbReference type="OrthoDB" id="2331628at2759"/>
<protein>
    <recommendedName>
        <fullName evidence="4">DNA-directed DNA polymerase</fullName>
    </recommendedName>
</protein>
<evidence type="ECO:0000313" key="3">
    <source>
        <dbReference type="Proteomes" id="UP000014760"/>
    </source>
</evidence>
<keyword evidence="3" id="KW-1185">Reference proteome</keyword>
<dbReference type="EMBL" id="KB307016">
    <property type="protein sequence ID" value="ELT99300.1"/>
    <property type="molecule type" value="Genomic_DNA"/>
</dbReference>
<dbReference type="AlphaFoldDB" id="R7U887"/>
<evidence type="ECO:0000313" key="1">
    <source>
        <dbReference type="EMBL" id="ELT99300.1"/>
    </source>
</evidence>
<dbReference type="EMBL" id="AMQN01010094">
    <property type="status" value="NOT_ANNOTATED_CDS"/>
    <property type="molecule type" value="Genomic_DNA"/>
</dbReference>
<dbReference type="Proteomes" id="UP000014760">
    <property type="component" value="Unassembled WGS sequence"/>
</dbReference>
<reference evidence="2" key="3">
    <citation type="submission" date="2015-06" db="UniProtKB">
        <authorList>
            <consortium name="EnsemblMetazoa"/>
        </authorList>
    </citation>
    <scope>IDENTIFICATION</scope>
</reference>
<name>R7U887_CAPTE</name>
<dbReference type="OMA" id="CKGYNRS"/>
<reference evidence="1 3" key="2">
    <citation type="journal article" date="2013" name="Nature">
        <title>Insights into bilaterian evolution from three spiralian genomes.</title>
        <authorList>
            <person name="Simakov O."/>
            <person name="Marletaz F."/>
            <person name="Cho S.J."/>
            <person name="Edsinger-Gonzales E."/>
            <person name="Havlak P."/>
            <person name="Hellsten U."/>
            <person name="Kuo D.H."/>
            <person name="Larsson T."/>
            <person name="Lv J."/>
            <person name="Arendt D."/>
            <person name="Savage R."/>
            <person name="Osoegawa K."/>
            <person name="de Jong P."/>
            <person name="Grimwood J."/>
            <person name="Chapman J.A."/>
            <person name="Shapiro H."/>
            <person name="Aerts A."/>
            <person name="Otillar R.P."/>
            <person name="Terry A.Y."/>
            <person name="Boore J.L."/>
            <person name="Grigoriev I.V."/>
            <person name="Lindberg D.R."/>
            <person name="Seaver E.C."/>
            <person name="Weisblat D.A."/>
            <person name="Putnam N.H."/>
            <person name="Rokhsar D.S."/>
        </authorList>
    </citation>
    <scope>NUCLEOTIDE SEQUENCE</scope>
    <source>
        <strain evidence="1 3">I ESC-2004</strain>
    </source>
</reference>
<dbReference type="PANTHER" id="PTHR31511">
    <property type="entry name" value="PROTEIN CBG23764"/>
    <property type="match status" value="1"/>
</dbReference>
<evidence type="ECO:0008006" key="4">
    <source>
        <dbReference type="Google" id="ProtNLM"/>
    </source>
</evidence>
<dbReference type="EnsemblMetazoa" id="CapteT208655">
    <property type="protein sequence ID" value="CapteP208655"/>
    <property type="gene ID" value="CapteG208655"/>
</dbReference>
<sequence>MVDQFTMKNLRDFYWMKMSLLTSMLLSCSRPRQYNNQLLQNHLFIKNLGASEGNIYCIPTNDEQYISFTKQIVIGSYTDKKRDEKNIMASSFNKLSSNLDKSCFTNTSKFYDRNQFDLLLRKGVYPYEYMDSHKRLDETSGEGINEDDYKHAQRVWKEFGMKTLRDYHDMYNRSDVLLLADVFENFRDVCSKNYGLDPAWYYTALGQAWDTALKITGVNLELIYGIDMLFMIKKGIRDGVSMIRN</sequence>
<dbReference type="STRING" id="283909.R7U887"/>
<accession>R7U887</accession>
<proteinExistence type="predicted"/>